<dbReference type="PROSITE" id="PS51318">
    <property type="entry name" value="TAT"/>
    <property type="match status" value="1"/>
</dbReference>
<evidence type="ECO:0000313" key="4">
    <source>
        <dbReference type="Proteomes" id="UP000255165"/>
    </source>
</evidence>
<dbReference type="Gene3D" id="2.40.360.20">
    <property type="match status" value="1"/>
</dbReference>
<dbReference type="RefSeq" id="WP_115212330.1">
    <property type="nucleotide sequence ID" value="NZ_QKWJ01000015.1"/>
</dbReference>
<dbReference type="EMBL" id="QKWJ01000015">
    <property type="protein sequence ID" value="RDK09618.1"/>
    <property type="molecule type" value="Genomic_DNA"/>
</dbReference>
<feature type="signal peptide" evidence="2">
    <location>
        <begin position="1"/>
        <end position="38"/>
    </location>
</feature>
<reference evidence="4" key="1">
    <citation type="submission" date="2018-06" db="EMBL/GenBank/DDBJ databases">
        <authorList>
            <person name="Feng T."/>
            <person name="Jeon C.O."/>
        </authorList>
    </citation>
    <scope>NUCLEOTIDE SEQUENCE [LARGE SCALE GENOMIC DNA]</scope>
    <source>
        <strain evidence="4">S23</strain>
    </source>
</reference>
<keyword evidence="2" id="KW-0732">Signal</keyword>
<evidence type="ECO:0000313" key="3">
    <source>
        <dbReference type="EMBL" id="RDK09618.1"/>
    </source>
</evidence>
<feature type="region of interest" description="Disordered" evidence="1">
    <location>
        <begin position="52"/>
        <end position="71"/>
    </location>
</feature>
<dbReference type="InterPro" id="IPR006311">
    <property type="entry name" value="TAT_signal"/>
</dbReference>
<organism evidence="3 4">
    <name type="scientific">Cupriavidus lacunae</name>
    <dbReference type="NCBI Taxonomy" id="2666307"/>
    <lineage>
        <taxon>Bacteria</taxon>
        <taxon>Pseudomonadati</taxon>
        <taxon>Pseudomonadota</taxon>
        <taxon>Betaproteobacteria</taxon>
        <taxon>Burkholderiales</taxon>
        <taxon>Burkholderiaceae</taxon>
        <taxon>Cupriavidus</taxon>
    </lineage>
</organism>
<evidence type="ECO:0000256" key="1">
    <source>
        <dbReference type="SAM" id="MobiDB-lite"/>
    </source>
</evidence>
<comment type="caution">
    <text evidence="3">The sequence shown here is derived from an EMBL/GenBank/DDBJ whole genome shotgun (WGS) entry which is preliminary data.</text>
</comment>
<sequence length="269" mass="27433">MSMNSDDRASARQSLDRRTALGASLALAALLLPAAASAGVCDAPWTHDGGEIRMTMQGGAPGTATMSVSGVRKSGKGQCNANISVVSNVAAAGSANETRLDYTMAVIEDRLTISRGGAPGKVEGKSAAGTASGMLDSSAVGTLAYGGVIEAEGQRLPGESQTVRMDLQLTAAGQSAGQAKIPSARVTIGGKVVGKRATIPTRLGQKSCWPVRYERTTTMAPVTVAGHTVSVPPATASVTDWYCPDMGLVMKQEVVQNGQAGTIEVVSVK</sequence>
<dbReference type="AlphaFoldDB" id="A0A370NVS5"/>
<proteinExistence type="predicted"/>
<protein>
    <recommendedName>
        <fullName evidence="5">DUF5666 domain-containing protein</fullName>
    </recommendedName>
</protein>
<evidence type="ECO:0008006" key="5">
    <source>
        <dbReference type="Google" id="ProtNLM"/>
    </source>
</evidence>
<name>A0A370NVS5_9BURK</name>
<gene>
    <name evidence="3" type="ORF">DN412_14880</name>
</gene>
<evidence type="ECO:0000256" key="2">
    <source>
        <dbReference type="SAM" id="SignalP"/>
    </source>
</evidence>
<keyword evidence="4" id="KW-1185">Reference proteome</keyword>
<dbReference type="Proteomes" id="UP000255165">
    <property type="component" value="Unassembled WGS sequence"/>
</dbReference>
<feature type="chain" id="PRO_5016835052" description="DUF5666 domain-containing protein" evidence="2">
    <location>
        <begin position="39"/>
        <end position="269"/>
    </location>
</feature>
<accession>A0A370NVS5</accession>